<name>A0A179D7E8_9BACT</name>
<sequence>MGNLGFSPAENLLATSAKGELRFEVAKDLLFGGKDRLRKEERY</sequence>
<gene>
    <name evidence="1" type="ORF">TDIS_0046</name>
</gene>
<comment type="caution">
    <text evidence="1">The sequence shown here is derived from an EMBL/GenBank/DDBJ whole genome shotgun (WGS) entry which is preliminary data.</text>
</comment>
<dbReference type="Proteomes" id="UP000078390">
    <property type="component" value="Unassembled WGS sequence"/>
</dbReference>
<evidence type="ECO:0000313" key="2">
    <source>
        <dbReference type="Proteomes" id="UP000078390"/>
    </source>
</evidence>
<dbReference type="AlphaFoldDB" id="A0A179D7E8"/>
<protein>
    <submittedName>
        <fullName evidence="1">Uncharacterized protein</fullName>
    </submittedName>
</protein>
<keyword evidence="2" id="KW-1185">Reference proteome</keyword>
<organism evidence="1 2">
    <name type="scientific">Thermosulfurimonas dismutans</name>
    <dbReference type="NCBI Taxonomy" id="999894"/>
    <lineage>
        <taxon>Bacteria</taxon>
        <taxon>Pseudomonadati</taxon>
        <taxon>Thermodesulfobacteriota</taxon>
        <taxon>Thermodesulfobacteria</taxon>
        <taxon>Thermodesulfobacteriales</taxon>
        <taxon>Thermodesulfobacteriaceae</taxon>
        <taxon>Thermosulfurimonas</taxon>
    </lineage>
</organism>
<dbReference type="EMBL" id="LWLG01000001">
    <property type="protein sequence ID" value="OAQ21528.1"/>
    <property type="molecule type" value="Genomic_DNA"/>
</dbReference>
<evidence type="ECO:0000313" key="1">
    <source>
        <dbReference type="EMBL" id="OAQ21528.1"/>
    </source>
</evidence>
<proteinExistence type="predicted"/>
<reference evidence="1 2" key="1">
    <citation type="submission" date="2016-04" db="EMBL/GenBank/DDBJ databases">
        <title>Genome analysis of Thermosulfurimonas dismutans, the first thermophilic sulfur-disproportionating bacterium of the phylum Thermodesulfobacteria.</title>
        <authorList>
            <person name="Mardanov A.V."/>
            <person name="Beletsky A.V."/>
            <person name="Kadnikov V.V."/>
            <person name="Slobodkin A.I."/>
            <person name="Ravin N.V."/>
        </authorList>
    </citation>
    <scope>NUCLEOTIDE SEQUENCE [LARGE SCALE GENOMIC DNA]</scope>
    <source>
        <strain evidence="1 2">S95</strain>
    </source>
</reference>
<dbReference type="STRING" id="999894.TDIS_0046"/>
<accession>A0A179D7E8</accession>